<comment type="similarity">
    <text evidence="3">Belongs to the multi antimicrobial extrusion (MATE) (TC 2.A.66.1) family.</text>
</comment>
<dbReference type="InterPro" id="IPR002528">
    <property type="entry name" value="MATE_fam"/>
</dbReference>
<feature type="transmembrane region" description="Helical" evidence="13">
    <location>
        <begin position="387"/>
        <end position="407"/>
    </location>
</feature>
<dbReference type="GO" id="GO:0015297">
    <property type="term" value="F:antiporter activity"/>
    <property type="evidence" value="ECO:0007669"/>
    <property type="project" value="UniProtKB-KW"/>
</dbReference>
<comment type="subcellular location">
    <subcellularLocation>
        <location evidence="2">Cell membrane</location>
        <topology evidence="2">Multi-pass membrane protein</topology>
    </subcellularLocation>
</comment>
<evidence type="ECO:0000256" key="3">
    <source>
        <dbReference type="ARBA" id="ARBA00010199"/>
    </source>
</evidence>
<keyword evidence="10" id="KW-0406">Ion transport</keyword>
<dbReference type="Pfam" id="PF01554">
    <property type="entry name" value="MatE"/>
    <property type="match status" value="2"/>
</dbReference>
<dbReference type="PIRSF" id="PIRSF006603">
    <property type="entry name" value="DinF"/>
    <property type="match status" value="1"/>
</dbReference>
<dbReference type="InterPro" id="IPR048279">
    <property type="entry name" value="MdtK-like"/>
</dbReference>
<proteinExistence type="inferred from homology"/>
<evidence type="ECO:0000256" key="5">
    <source>
        <dbReference type="ARBA" id="ARBA00022448"/>
    </source>
</evidence>
<evidence type="ECO:0000256" key="2">
    <source>
        <dbReference type="ARBA" id="ARBA00004651"/>
    </source>
</evidence>
<feature type="transmembrane region" description="Helical" evidence="13">
    <location>
        <begin position="169"/>
        <end position="189"/>
    </location>
</feature>
<reference evidence="14" key="1">
    <citation type="submission" date="2020-10" db="EMBL/GenBank/DDBJ databases">
        <authorList>
            <person name="Gilroy R."/>
        </authorList>
    </citation>
    <scope>NUCLEOTIDE SEQUENCE</scope>
    <source>
        <strain evidence="14">CHK191-8634</strain>
    </source>
</reference>
<dbReference type="InterPro" id="IPR050222">
    <property type="entry name" value="MATE_MdtK"/>
</dbReference>
<dbReference type="EMBL" id="DVMR01000005">
    <property type="protein sequence ID" value="HIU42725.1"/>
    <property type="molecule type" value="Genomic_DNA"/>
</dbReference>
<gene>
    <name evidence="14" type="ORF">IAB67_00320</name>
</gene>
<sequence length="456" mass="49172">MARLSDGLLTEGPIGKKLIAFTIPIFLGNLFQQLYNTADTLIVGRLIGSDALAAVGSSGNLIFLIVGFFNGLSLGAGVVIARHFGAQEREQVNKAIHNTLLVGLVSSAVVTLIGLVLAPQILGWMGTPEEVMPLSLEYFRTYFAGAVSMVMYNMLAGILQAMGDSRHPLYYLITASITNVVLDLVFIGVFHWGVFGAAFATVISQALSAVLAFIRLRQPNPVYHLSLRSLRVEPRILRETLRAGLPAGVQNSVTALANVIVQSNINAFGAIAMAGSGAYSKLEGFAFLPVTCFSMALTTFISQNLGAGKLDRARQGTRFGMICSMVMAEIIGVIFFVFASPLMAAFNSDPGVIASGVARARICALFFFLLAVTHCISGVLRGAGRSIIPMIVMLVCWCIIRVSYITITVQFIPRIEVVFWAYPITWILSSAVLAIYYKKAKWLPIEPTSTEQTQAA</sequence>
<keyword evidence="8 13" id="KW-0812">Transmembrane</keyword>
<dbReference type="GO" id="GO:0006811">
    <property type="term" value="P:monoatomic ion transport"/>
    <property type="evidence" value="ECO:0007669"/>
    <property type="project" value="UniProtKB-KW"/>
</dbReference>
<evidence type="ECO:0000256" key="6">
    <source>
        <dbReference type="ARBA" id="ARBA00022449"/>
    </source>
</evidence>
<dbReference type="GO" id="GO:0005886">
    <property type="term" value="C:plasma membrane"/>
    <property type="evidence" value="ECO:0007669"/>
    <property type="project" value="UniProtKB-SubCell"/>
</dbReference>
<keyword evidence="5" id="KW-0813">Transport</keyword>
<dbReference type="Proteomes" id="UP000824073">
    <property type="component" value="Unassembled WGS sequence"/>
</dbReference>
<evidence type="ECO:0000256" key="4">
    <source>
        <dbReference type="ARBA" id="ARBA00020268"/>
    </source>
</evidence>
<feature type="transmembrane region" description="Helical" evidence="13">
    <location>
        <begin position="195"/>
        <end position="214"/>
    </location>
</feature>
<feature type="transmembrane region" description="Helical" evidence="13">
    <location>
        <begin position="61"/>
        <end position="80"/>
    </location>
</feature>
<dbReference type="PANTHER" id="PTHR43298:SF2">
    <property type="entry name" value="FMN_FAD EXPORTER YEEO-RELATED"/>
    <property type="match status" value="1"/>
</dbReference>
<name>A0A9D1IRV6_9CLOT</name>
<feature type="transmembrane region" description="Helical" evidence="13">
    <location>
        <begin position="319"/>
        <end position="346"/>
    </location>
</feature>
<evidence type="ECO:0000313" key="14">
    <source>
        <dbReference type="EMBL" id="HIU42725.1"/>
    </source>
</evidence>
<keyword evidence="9 13" id="KW-1133">Transmembrane helix</keyword>
<evidence type="ECO:0000256" key="13">
    <source>
        <dbReference type="SAM" id="Phobius"/>
    </source>
</evidence>
<comment type="caution">
    <text evidence="14">The sequence shown here is derived from an EMBL/GenBank/DDBJ whole genome shotgun (WGS) entry which is preliminary data.</text>
</comment>
<evidence type="ECO:0000256" key="10">
    <source>
        <dbReference type="ARBA" id="ARBA00023065"/>
    </source>
</evidence>
<protein>
    <recommendedName>
        <fullName evidence="4">Probable multidrug resistance protein NorM</fullName>
    </recommendedName>
    <alternativeName>
        <fullName evidence="12">Multidrug-efflux transporter</fullName>
    </alternativeName>
</protein>
<evidence type="ECO:0000256" key="9">
    <source>
        <dbReference type="ARBA" id="ARBA00022989"/>
    </source>
</evidence>
<keyword evidence="11 13" id="KW-0472">Membrane</keyword>
<dbReference type="GO" id="GO:0042910">
    <property type="term" value="F:xenobiotic transmembrane transporter activity"/>
    <property type="evidence" value="ECO:0007669"/>
    <property type="project" value="InterPro"/>
</dbReference>
<reference evidence="14" key="2">
    <citation type="journal article" date="2021" name="PeerJ">
        <title>Extensive microbial diversity within the chicken gut microbiome revealed by metagenomics and culture.</title>
        <authorList>
            <person name="Gilroy R."/>
            <person name="Ravi A."/>
            <person name="Getino M."/>
            <person name="Pursley I."/>
            <person name="Horton D.L."/>
            <person name="Alikhan N.F."/>
            <person name="Baker D."/>
            <person name="Gharbi K."/>
            <person name="Hall N."/>
            <person name="Watson M."/>
            <person name="Adriaenssens E.M."/>
            <person name="Foster-Nyarko E."/>
            <person name="Jarju S."/>
            <person name="Secka A."/>
            <person name="Antonio M."/>
            <person name="Oren A."/>
            <person name="Chaudhuri R.R."/>
            <person name="La Ragione R."/>
            <person name="Hildebrand F."/>
            <person name="Pallen M.J."/>
        </authorList>
    </citation>
    <scope>NUCLEOTIDE SEQUENCE</scope>
    <source>
        <strain evidence="14">CHK191-8634</strain>
    </source>
</reference>
<dbReference type="AlphaFoldDB" id="A0A9D1IRV6"/>
<keyword evidence="7" id="KW-1003">Cell membrane</keyword>
<feature type="transmembrane region" description="Helical" evidence="13">
    <location>
        <begin position="142"/>
        <end position="162"/>
    </location>
</feature>
<feature type="transmembrane region" description="Helical" evidence="13">
    <location>
        <begin position="358"/>
        <end position="380"/>
    </location>
</feature>
<organism evidence="14 15">
    <name type="scientific">Candidatus Ventrousia excrementavium</name>
    <dbReference type="NCBI Taxonomy" id="2840961"/>
    <lineage>
        <taxon>Bacteria</taxon>
        <taxon>Bacillati</taxon>
        <taxon>Bacillota</taxon>
        <taxon>Clostridia</taxon>
        <taxon>Eubacteriales</taxon>
        <taxon>Clostridiaceae</taxon>
        <taxon>Clostridiaceae incertae sedis</taxon>
        <taxon>Candidatus Ventrousia</taxon>
    </lineage>
</organism>
<evidence type="ECO:0000256" key="11">
    <source>
        <dbReference type="ARBA" id="ARBA00023136"/>
    </source>
</evidence>
<accession>A0A9D1IRV6</accession>
<evidence type="ECO:0000256" key="12">
    <source>
        <dbReference type="ARBA" id="ARBA00031636"/>
    </source>
</evidence>
<evidence type="ECO:0000256" key="1">
    <source>
        <dbReference type="ARBA" id="ARBA00003408"/>
    </source>
</evidence>
<evidence type="ECO:0000256" key="7">
    <source>
        <dbReference type="ARBA" id="ARBA00022475"/>
    </source>
</evidence>
<dbReference type="NCBIfam" id="TIGR00797">
    <property type="entry name" value="matE"/>
    <property type="match status" value="1"/>
</dbReference>
<feature type="transmembrane region" description="Helical" evidence="13">
    <location>
        <begin position="419"/>
        <end position="437"/>
    </location>
</feature>
<feature type="transmembrane region" description="Helical" evidence="13">
    <location>
        <begin position="100"/>
        <end position="122"/>
    </location>
</feature>
<dbReference type="PANTHER" id="PTHR43298">
    <property type="entry name" value="MULTIDRUG RESISTANCE PROTEIN NORM-RELATED"/>
    <property type="match status" value="1"/>
</dbReference>
<comment type="function">
    <text evidence="1">Multidrug efflux pump.</text>
</comment>
<keyword evidence="6" id="KW-0050">Antiport</keyword>
<evidence type="ECO:0000256" key="8">
    <source>
        <dbReference type="ARBA" id="ARBA00022692"/>
    </source>
</evidence>
<evidence type="ECO:0000313" key="15">
    <source>
        <dbReference type="Proteomes" id="UP000824073"/>
    </source>
</evidence>
<dbReference type="CDD" id="cd13138">
    <property type="entry name" value="MATE_yoeA_like"/>
    <property type="match status" value="1"/>
</dbReference>